<dbReference type="SUPFAM" id="SSF52418">
    <property type="entry name" value="Nucleoside phosphorylase/phosphoribosyltransferase catalytic domain"/>
    <property type="match status" value="1"/>
</dbReference>
<comment type="caution">
    <text evidence="8">The sequence shown here is derived from an EMBL/GenBank/DDBJ whole genome shotgun (WGS) entry which is preliminary data.</text>
</comment>
<dbReference type="EMBL" id="BSVB01000001">
    <property type="protein sequence ID" value="GMA94313.1"/>
    <property type="molecule type" value="Genomic_DNA"/>
</dbReference>
<dbReference type="InterPro" id="IPR035902">
    <property type="entry name" value="Nuc_phospho_transferase"/>
</dbReference>
<dbReference type="InterPro" id="IPR000053">
    <property type="entry name" value="Thymidine/pyrmidine_PPase"/>
</dbReference>
<feature type="compositionally biased region" description="Basic residues" evidence="5">
    <location>
        <begin position="379"/>
        <end position="389"/>
    </location>
</feature>
<evidence type="ECO:0000256" key="5">
    <source>
        <dbReference type="SAM" id="MobiDB-lite"/>
    </source>
</evidence>
<reference evidence="9" key="1">
    <citation type="journal article" date="2019" name="Int. J. Syst. Evol. Microbiol.">
        <title>The Global Catalogue of Microorganisms (GCM) 10K type strain sequencing project: providing services to taxonomists for standard genome sequencing and annotation.</title>
        <authorList>
            <consortium name="The Broad Institute Genomics Platform"/>
            <consortium name="The Broad Institute Genome Sequencing Center for Infectious Disease"/>
            <person name="Wu L."/>
            <person name="Ma J."/>
        </authorList>
    </citation>
    <scope>NUCLEOTIDE SEQUENCE [LARGE SCALE GENOMIC DNA]</scope>
    <source>
        <strain evidence="9">NBRC 108894</strain>
    </source>
</reference>
<comment type="similarity">
    <text evidence="1">Belongs to the thymidine/pyrimidine-nucleoside phosphorylase family.</text>
</comment>
<dbReference type="InterPro" id="IPR000312">
    <property type="entry name" value="Glycosyl_Trfase_fam3"/>
</dbReference>
<dbReference type="InterPro" id="IPR017872">
    <property type="entry name" value="Pyrmidine_PPase_CS"/>
</dbReference>
<proteinExistence type="inferred from homology"/>
<keyword evidence="9" id="KW-1185">Reference proteome</keyword>
<protein>
    <recommendedName>
        <fullName evidence="10">Thymidine phosphorylase</fullName>
    </recommendedName>
</protein>
<evidence type="ECO:0000256" key="3">
    <source>
        <dbReference type="ARBA" id="ARBA00022676"/>
    </source>
</evidence>
<gene>
    <name evidence="8" type="ORF">GCM10025881_11370</name>
</gene>
<evidence type="ECO:0000256" key="1">
    <source>
        <dbReference type="ARBA" id="ARBA00006915"/>
    </source>
</evidence>
<dbReference type="Gene3D" id="3.40.1030.10">
    <property type="entry name" value="Nucleoside phosphorylase/phosphoribosyltransferase catalytic domain"/>
    <property type="match status" value="1"/>
</dbReference>
<dbReference type="PROSITE" id="PS00647">
    <property type="entry name" value="THYMID_PHOSPHORYLASE"/>
    <property type="match status" value="1"/>
</dbReference>
<evidence type="ECO:0000259" key="7">
    <source>
        <dbReference type="Pfam" id="PF02885"/>
    </source>
</evidence>
<feature type="domain" description="Glycosyl transferase family 3" evidence="6">
    <location>
        <begin position="81"/>
        <end position="291"/>
    </location>
</feature>
<dbReference type="NCBIfam" id="TIGR02644">
    <property type="entry name" value="Y_phosphoryl"/>
    <property type="match status" value="1"/>
</dbReference>
<keyword evidence="3" id="KW-0328">Glycosyltransferase</keyword>
<sequence>MVEQFDVVDLIKTKRDRGSLSTAQLGWLVDAYTRGYVADEQMSAMTMAIFLNGMSRDEIRDLTMAMIASGERLDFSGLSKRTTDKHSTGGVGDKITLPLAPLVASFGVAVPQLSGRGLGHTGGTLDKLESIPGWRANLTNDEFMAQLESVGAVISAAGSGLAPADGKLYALRDITGTVEAIPLIASSIMSKKIAEGTGALLLDVKFGSGAFMQDPARARELAETMVALGQDAGVAIRALLTNMNVPLGRAIGNANEVRESVEVLAGGGPADVVELTVALAREMLELAGVPDADVEAALGDGRAMDAWRAMIAAQGGDPDAPLPIARSPRRCAPTAPASSSRCRRSRSGSRRGGSAPVVRANRTRCSTPPASTCTSSRATRSRRATRSSP</sequence>
<dbReference type="NCBIfam" id="NF004490">
    <property type="entry name" value="PRK05820.1"/>
    <property type="match status" value="1"/>
</dbReference>
<evidence type="ECO:0000313" key="9">
    <source>
        <dbReference type="Proteomes" id="UP001157034"/>
    </source>
</evidence>
<evidence type="ECO:0000259" key="6">
    <source>
        <dbReference type="Pfam" id="PF00591"/>
    </source>
</evidence>
<dbReference type="PIRSF" id="PIRSF000478">
    <property type="entry name" value="TP_PyNP"/>
    <property type="match status" value="1"/>
</dbReference>
<keyword evidence="4" id="KW-0808">Transferase</keyword>
<comment type="subunit">
    <text evidence="2">Homodimer.</text>
</comment>
<feature type="domain" description="Glycosyl transferase family 3 N-terminal" evidence="7">
    <location>
        <begin position="9"/>
        <end position="70"/>
    </location>
</feature>
<feature type="region of interest" description="Disordered" evidence="5">
    <location>
        <begin position="316"/>
        <end position="389"/>
    </location>
</feature>
<dbReference type="Pfam" id="PF02885">
    <property type="entry name" value="Glycos_trans_3N"/>
    <property type="match status" value="1"/>
</dbReference>
<evidence type="ECO:0008006" key="10">
    <source>
        <dbReference type="Google" id="ProtNLM"/>
    </source>
</evidence>
<dbReference type="InterPro" id="IPR018090">
    <property type="entry name" value="Pyrmidine_PPas_bac/euk"/>
</dbReference>
<dbReference type="PANTHER" id="PTHR10515:SF0">
    <property type="entry name" value="THYMIDINE PHOSPHORYLASE"/>
    <property type="match status" value="1"/>
</dbReference>
<feature type="compositionally biased region" description="Low complexity" evidence="5">
    <location>
        <begin position="330"/>
        <end position="340"/>
    </location>
</feature>
<dbReference type="InterPro" id="IPR036320">
    <property type="entry name" value="Glycosyl_Trfase_fam3_N_dom_sf"/>
</dbReference>
<feature type="compositionally biased region" description="Low complexity" evidence="5">
    <location>
        <begin position="363"/>
        <end position="378"/>
    </location>
</feature>
<dbReference type="Pfam" id="PF00591">
    <property type="entry name" value="Glycos_transf_3"/>
    <property type="match status" value="1"/>
</dbReference>
<dbReference type="InterPro" id="IPR017459">
    <property type="entry name" value="Glycosyl_Trfase_fam3_N_dom"/>
</dbReference>
<evidence type="ECO:0000256" key="2">
    <source>
        <dbReference type="ARBA" id="ARBA00011738"/>
    </source>
</evidence>
<dbReference type="PANTHER" id="PTHR10515">
    <property type="entry name" value="THYMIDINE PHOSPHORYLASE"/>
    <property type="match status" value="1"/>
</dbReference>
<evidence type="ECO:0000256" key="4">
    <source>
        <dbReference type="ARBA" id="ARBA00022679"/>
    </source>
</evidence>
<dbReference type="SUPFAM" id="SSF47648">
    <property type="entry name" value="Nucleoside phosphorylase/phosphoribosyltransferase N-terminal domain"/>
    <property type="match status" value="1"/>
</dbReference>
<name>A0ABQ6K1H4_9MICO</name>
<dbReference type="Gene3D" id="1.20.970.10">
    <property type="entry name" value="Transferase, Pyrimidine Nucleoside Phosphorylase, Chain C"/>
    <property type="match status" value="1"/>
</dbReference>
<evidence type="ECO:0000313" key="8">
    <source>
        <dbReference type="EMBL" id="GMA94313.1"/>
    </source>
</evidence>
<accession>A0ABQ6K1H4</accession>
<organism evidence="8 9">
    <name type="scientific">Pseudolysinimonas kribbensis</name>
    <dbReference type="NCBI Taxonomy" id="433641"/>
    <lineage>
        <taxon>Bacteria</taxon>
        <taxon>Bacillati</taxon>
        <taxon>Actinomycetota</taxon>
        <taxon>Actinomycetes</taxon>
        <taxon>Micrococcales</taxon>
        <taxon>Microbacteriaceae</taxon>
        <taxon>Pseudolysinimonas</taxon>
    </lineage>
</organism>
<dbReference type="Proteomes" id="UP001157034">
    <property type="component" value="Unassembled WGS sequence"/>
</dbReference>